<dbReference type="InterPro" id="IPR036102">
    <property type="entry name" value="OsmC/Ohrsf"/>
</dbReference>
<name>A0AA41QQ53_9HYPH</name>
<proteinExistence type="predicted"/>
<protein>
    <submittedName>
        <fullName evidence="1">OsmC family protein</fullName>
    </submittedName>
</protein>
<reference evidence="1" key="1">
    <citation type="submission" date="2022-03" db="EMBL/GenBank/DDBJ databases">
        <title>The complete genome sequence of a Methyloterrigena soli.</title>
        <authorList>
            <person name="Zi Z."/>
        </authorList>
    </citation>
    <scope>NUCLEOTIDE SEQUENCE</scope>
    <source>
        <strain evidence="1">M48</strain>
    </source>
</reference>
<evidence type="ECO:0000313" key="1">
    <source>
        <dbReference type="EMBL" id="MCI0127959.1"/>
    </source>
</evidence>
<comment type="caution">
    <text evidence="1">The sequence shown here is derived from an EMBL/GenBank/DDBJ whole genome shotgun (WGS) entry which is preliminary data.</text>
</comment>
<dbReference type="Gene3D" id="3.30.300.20">
    <property type="match status" value="1"/>
</dbReference>
<sequence length="142" mass="15297">MVRYSLSARRTAEQGSLARCKDAALSFSTDPGGTLRSFGAVDLLLASVAACLLASVERYLPDVCQNEVTVDVRALSQSYPPEIVAISYSIEVDTEETQMQLDRLHSVVRKHGEVVNTLSLAIPISGSIRRRGAPDPAEPQPA</sequence>
<dbReference type="RefSeq" id="WP_081840432.1">
    <property type="nucleotide sequence ID" value="NZ_CP068983.1"/>
</dbReference>
<dbReference type="EMBL" id="JALAZD010000001">
    <property type="protein sequence ID" value="MCI0127959.1"/>
    <property type="molecule type" value="Genomic_DNA"/>
</dbReference>
<evidence type="ECO:0000313" key="2">
    <source>
        <dbReference type="Proteomes" id="UP001156140"/>
    </source>
</evidence>
<dbReference type="Pfam" id="PF02566">
    <property type="entry name" value="OsmC"/>
    <property type="match status" value="1"/>
</dbReference>
<accession>A0AA41QQ53</accession>
<gene>
    <name evidence="1" type="ORF">ML536_14110</name>
</gene>
<dbReference type="AlphaFoldDB" id="A0AA41QQ53"/>
<dbReference type="InterPro" id="IPR015946">
    <property type="entry name" value="KH_dom-like_a/b"/>
</dbReference>
<organism evidence="1 2">
    <name type="scientific">Paradevosia shaoguanensis</name>
    <dbReference type="NCBI Taxonomy" id="1335043"/>
    <lineage>
        <taxon>Bacteria</taxon>
        <taxon>Pseudomonadati</taxon>
        <taxon>Pseudomonadota</taxon>
        <taxon>Alphaproteobacteria</taxon>
        <taxon>Hyphomicrobiales</taxon>
        <taxon>Devosiaceae</taxon>
        <taxon>Paradevosia</taxon>
    </lineage>
</organism>
<dbReference type="SUPFAM" id="SSF82784">
    <property type="entry name" value="OsmC-like"/>
    <property type="match status" value="1"/>
</dbReference>
<dbReference type="InterPro" id="IPR003718">
    <property type="entry name" value="OsmC/Ohr_fam"/>
</dbReference>
<keyword evidence="2" id="KW-1185">Reference proteome</keyword>
<dbReference type="Proteomes" id="UP001156140">
    <property type="component" value="Unassembled WGS sequence"/>
</dbReference>